<gene>
    <name evidence="6" type="ORF">C5L14_06470</name>
</gene>
<keyword evidence="3 4" id="KW-0443">Lipid metabolism</keyword>
<dbReference type="GO" id="GO:0016042">
    <property type="term" value="P:lipid catabolic process"/>
    <property type="evidence" value="ECO:0007669"/>
    <property type="project" value="UniProtKB-UniRule"/>
</dbReference>
<evidence type="ECO:0000256" key="4">
    <source>
        <dbReference type="PROSITE-ProRule" id="PRU01161"/>
    </source>
</evidence>
<dbReference type="PANTHER" id="PTHR14226">
    <property type="entry name" value="NEUROPATHY TARGET ESTERASE/SWISS CHEESE D.MELANOGASTER"/>
    <property type="match status" value="1"/>
</dbReference>
<protein>
    <submittedName>
        <fullName evidence="6">Patatin</fullName>
    </submittedName>
</protein>
<feature type="domain" description="PNPLA" evidence="5">
    <location>
        <begin position="10"/>
        <end position="209"/>
    </location>
</feature>
<keyword evidence="2 4" id="KW-0442">Lipid degradation</keyword>
<dbReference type="InterPro" id="IPR002641">
    <property type="entry name" value="PNPLA_dom"/>
</dbReference>
<dbReference type="Proteomes" id="UP000237682">
    <property type="component" value="Unassembled WGS sequence"/>
</dbReference>
<dbReference type="AlphaFoldDB" id="A0A2S9QHP2"/>
<proteinExistence type="predicted"/>
<name>A0A2S9QHP2_9HYPH</name>
<dbReference type="SUPFAM" id="SSF52151">
    <property type="entry name" value="FabD/lysophospholipase-like"/>
    <property type="match status" value="1"/>
</dbReference>
<dbReference type="InterPro" id="IPR050301">
    <property type="entry name" value="NTE"/>
</dbReference>
<evidence type="ECO:0000256" key="3">
    <source>
        <dbReference type="ARBA" id="ARBA00023098"/>
    </source>
</evidence>
<feature type="active site" description="Nucleophile" evidence="4">
    <location>
        <position position="44"/>
    </location>
</feature>
<feature type="short sequence motif" description="GXGXXG" evidence="4">
    <location>
        <begin position="14"/>
        <end position="19"/>
    </location>
</feature>
<dbReference type="EMBL" id="PUEJ01000002">
    <property type="protein sequence ID" value="PRH88855.1"/>
    <property type="molecule type" value="Genomic_DNA"/>
</dbReference>
<dbReference type="Gene3D" id="3.40.1090.10">
    <property type="entry name" value="Cytosolic phospholipase A2 catalytic domain"/>
    <property type="match status" value="2"/>
</dbReference>
<feature type="short sequence motif" description="GXSXG" evidence="4">
    <location>
        <begin position="42"/>
        <end position="46"/>
    </location>
</feature>
<dbReference type="Pfam" id="PF01734">
    <property type="entry name" value="Patatin"/>
    <property type="match status" value="1"/>
</dbReference>
<sequence>MSTAPKPVSLALQGGGAHGAFTWGVLDALLEDGRLDVKAITGTSAGAMNAVVFAEGYLEGGAPGARRQLETFWREISRKGRLSPLRRPLLERFMAGWSLGDSPGMALFENWSRLFSPYDTNPLNLNPLRDFIAELICFDKLRASEAIRLFVSATNVRSGHIRIFENAELNADVVMASACLPQIFQAVEIGGQAYWDGGYLGNPALFPLLDDRTPDDTILVQINPVLVREVPQTAGGIANRLNEITFNASLLGELRALAMMQRRARGADRFGDIRLHRIALGQKEGLDATSKLNTEWEFLTFLRDQGRRAAKIFLARHFDAIGTTATLDIEAMLR</sequence>
<evidence type="ECO:0000256" key="1">
    <source>
        <dbReference type="ARBA" id="ARBA00022801"/>
    </source>
</evidence>
<dbReference type="OrthoDB" id="9807112at2"/>
<evidence type="ECO:0000259" key="5">
    <source>
        <dbReference type="PROSITE" id="PS51635"/>
    </source>
</evidence>
<keyword evidence="1 4" id="KW-0378">Hydrolase</keyword>
<dbReference type="PROSITE" id="PS51635">
    <property type="entry name" value="PNPLA"/>
    <property type="match status" value="1"/>
</dbReference>
<dbReference type="GO" id="GO:0016787">
    <property type="term" value="F:hydrolase activity"/>
    <property type="evidence" value="ECO:0007669"/>
    <property type="project" value="UniProtKB-UniRule"/>
</dbReference>
<feature type="short sequence motif" description="DGA/G" evidence="4">
    <location>
        <begin position="196"/>
        <end position="198"/>
    </location>
</feature>
<organism evidence="6 7">
    <name type="scientific">Labrys okinawensis</name>
    <dbReference type="NCBI Taxonomy" id="346911"/>
    <lineage>
        <taxon>Bacteria</taxon>
        <taxon>Pseudomonadati</taxon>
        <taxon>Pseudomonadota</taxon>
        <taxon>Alphaproteobacteria</taxon>
        <taxon>Hyphomicrobiales</taxon>
        <taxon>Xanthobacteraceae</taxon>
        <taxon>Labrys</taxon>
    </lineage>
</organism>
<feature type="active site" description="Proton acceptor" evidence="4">
    <location>
        <position position="196"/>
    </location>
</feature>
<evidence type="ECO:0000313" key="7">
    <source>
        <dbReference type="Proteomes" id="UP000237682"/>
    </source>
</evidence>
<accession>A0A2S9QHP2</accession>
<dbReference type="RefSeq" id="WP_105861198.1">
    <property type="nucleotide sequence ID" value="NZ_PUEJ01000002.1"/>
</dbReference>
<dbReference type="InterPro" id="IPR016035">
    <property type="entry name" value="Acyl_Trfase/lysoPLipase"/>
</dbReference>
<evidence type="ECO:0000313" key="6">
    <source>
        <dbReference type="EMBL" id="PRH88855.1"/>
    </source>
</evidence>
<comment type="caution">
    <text evidence="6">The sequence shown here is derived from an EMBL/GenBank/DDBJ whole genome shotgun (WGS) entry which is preliminary data.</text>
</comment>
<keyword evidence="7" id="KW-1185">Reference proteome</keyword>
<evidence type="ECO:0000256" key="2">
    <source>
        <dbReference type="ARBA" id="ARBA00022963"/>
    </source>
</evidence>
<reference evidence="6 7" key="1">
    <citation type="submission" date="2018-02" db="EMBL/GenBank/DDBJ databases">
        <title>Whole genome sequencing of endophytic bacterium.</title>
        <authorList>
            <person name="Eedara R."/>
            <person name="Podile A.R."/>
        </authorList>
    </citation>
    <scope>NUCLEOTIDE SEQUENCE [LARGE SCALE GENOMIC DNA]</scope>
    <source>
        <strain evidence="6 7">RP1T</strain>
    </source>
</reference>
<dbReference type="PANTHER" id="PTHR14226:SF78">
    <property type="entry name" value="SLR0060 PROTEIN"/>
    <property type="match status" value="1"/>
</dbReference>